<proteinExistence type="predicted"/>
<dbReference type="EMBL" id="JABFTP020000165">
    <property type="protein sequence ID" value="KAL3284055.1"/>
    <property type="molecule type" value="Genomic_DNA"/>
</dbReference>
<keyword evidence="2" id="KW-1185">Reference proteome</keyword>
<organism evidence="1 2">
    <name type="scientific">Cryptolaemus montrouzieri</name>
    <dbReference type="NCBI Taxonomy" id="559131"/>
    <lineage>
        <taxon>Eukaryota</taxon>
        <taxon>Metazoa</taxon>
        <taxon>Ecdysozoa</taxon>
        <taxon>Arthropoda</taxon>
        <taxon>Hexapoda</taxon>
        <taxon>Insecta</taxon>
        <taxon>Pterygota</taxon>
        <taxon>Neoptera</taxon>
        <taxon>Endopterygota</taxon>
        <taxon>Coleoptera</taxon>
        <taxon>Polyphaga</taxon>
        <taxon>Cucujiformia</taxon>
        <taxon>Coccinelloidea</taxon>
        <taxon>Coccinellidae</taxon>
        <taxon>Scymninae</taxon>
        <taxon>Scymnini</taxon>
        <taxon>Cryptolaemus</taxon>
    </lineage>
</organism>
<comment type="caution">
    <text evidence="1">The sequence shown here is derived from an EMBL/GenBank/DDBJ whole genome shotgun (WGS) entry which is preliminary data.</text>
</comment>
<dbReference type="Proteomes" id="UP001516400">
    <property type="component" value="Unassembled WGS sequence"/>
</dbReference>
<evidence type="ECO:0000313" key="2">
    <source>
        <dbReference type="Proteomes" id="UP001516400"/>
    </source>
</evidence>
<name>A0ABD2NZR1_9CUCU</name>
<protein>
    <submittedName>
        <fullName evidence="1">Uncharacterized protein</fullName>
    </submittedName>
</protein>
<evidence type="ECO:0000313" key="1">
    <source>
        <dbReference type="EMBL" id="KAL3284055.1"/>
    </source>
</evidence>
<dbReference type="AlphaFoldDB" id="A0ABD2NZR1"/>
<reference evidence="1 2" key="1">
    <citation type="journal article" date="2021" name="BMC Biol.">
        <title>Horizontally acquired antibacterial genes associated with adaptive radiation of ladybird beetles.</title>
        <authorList>
            <person name="Li H.S."/>
            <person name="Tang X.F."/>
            <person name="Huang Y.H."/>
            <person name="Xu Z.Y."/>
            <person name="Chen M.L."/>
            <person name="Du X.Y."/>
            <person name="Qiu B.Y."/>
            <person name="Chen P.T."/>
            <person name="Zhang W."/>
            <person name="Slipinski A."/>
            <person name="Escalona H.E."/>
            <person name="Waterhouse R.M."/>
            <person name="Zwick A."/>
            <person name="Pang H."/>
        </authorList>
    </citation>
    <scope>NUCLEOTIDE SEQUENCE [LARGE SCALE GENOMIC DNA]</scope>
    <source>
        <strain evidence="1">SYSU2018</strain>
    </source>
</reference>
<sequence>MDYPEIETKQELTEVEKNKTFMNQLIDKARAAWHQKASSGINEEKEPMNSACEMNITEIKTELLEEGIKSEENENFQNLFIGVEGNMIKSEFTSDVNIDDRKTDLPSPCIWKDLPEEEMPFRHEQIVSEDFSQNSICRYKVQKSQLSSVNAEHRVTIRISALMKRNLKLDKNMKTCQIDNKTLFPSSPWRSIYLRSTLPLGDYVIASLVMSTKEFYYYSILNCE</sequence>
<accession>A0ABD2NZR1</accession>
<gene>
    <name evidence="1" type="ORF">HHI36_018224</name>
</gene>